<feature type="transmembrane region" description="Helical" evidence="7">
    <location>
        <begin position="226"/>
        <end position="244"/>
    </location>
</feature>
<protein>
    <submittedName>
        <fullName evidence="8">Paraquat-inducible protein A</fullName>
    </submittedName>
</protein>
<proteinExistence type="predicted"/>
<evidence type="ECO:0000256" key="3">
    <source>
        <dbReference type="ARBA" id="ARBA00022519"/>
    </source>
</evidence>
<feature type="transmembrane region" description="Helical" evidence="7">
    <location>
        <begin position="149"/>
        <end position="168"/>
    </location>
</feature>
<evidence type="ECO:0000256" key="6">
    <source>
        <dbReference type="ARBA" id="ARBA00023136"/>
    </source>
</evidence>
<gene>
    <name evidence="8" type="ORF">ANT2_0444</name>
    <name evidence="9" type="ORF">ANT3_0445</name>
</gene>
<dbReference type="EMBL" id="CAADIG010000018">
    <property type="protein sequence ID" value="VFR44320.1"/>
    <property type="molecule type" value="Genomic_DNA"/>
</dbReference>
<evidence type="ECO:0000256" key="5">
    <source>
        <dbReference type="ARBA" id="ARBA00022989"/>
    </source>
</evidence>
<keyword evidence="5 7" id="KW-1133">Transmembrane helix</keyword>
<feature type="transmembrane region" description="Helical" evidence="7">
    <location>
        <begin position="103"/>
        <end position="128"/>
    </location>
</feature>
<dbReference type="Pfam" id="PF04403">
    <property type="entry name" value="PqiA"/>
    <property type="match status" value="1"/>
</dbReference>
<evidence type="ECO:0000256" key="7">
    <source>
        <dbReference type="SAM" id="Phobius"/>
    </source>
</evidence>
<dbReference type="InterPro" id="IPR051800">
    <property type="entry name" value="PqiA-PqiB_transport"/>
</dbReference>
<accession>A0A484R5H6</accession>
<sequence length="263" mass="28274">MSPPGLSLTARDKGLVACRVCTLVCAALPPAGPLARCPRCGSTLRHPRAHALAESWAFLLAAIALYAPANLLPALDTRYLGKTTSSTLTEGVWAFWQQGSHGIAMLIFAASVLVPCGKFLMLGLLLVSAQRQSAWARPFRARAYRCISLIGYWSMLDVLVIAVVAAVLKFGALGEVVPREGILCFGLVVMLTMLASLRFDPRLTWQEDPPGTSAGSAGLRERIRRLPLCLILGLSSGTLLWIHYDRPFDTAPTPAAVASHEGR</sequence>
<name>A0A484R5H6_9ZZZZ</name>
<evidence type="ECO:0000313" key="8">
    <source>
        <dbReference type="EMBL" id="VFR44320.1"/>
    </source>
</evidence>
<dbReference type="InterPro" id="IPR007498">
    <property type="entry name" value="PqiA-like"/>
</dbReference>
<evidence type="ECO:0000313" key="9">
    <source>
        <dbReference type="EMBL" id="VFR75582.1"/>
    </source>
</evidence>
<keyword evidence="2" id="KW-1003">Cell membrane</keyword>
<organism evidence="8">
    <name type="scientific">plant metagenome</name>
    <dbReference type="NCBI Taxonomy" id="1297885"/>
    <lineage>
        <taxon>unclassified sequences</taxon>
        <taxon>metagenomes</taxon>
        <taxon>organismal metagenomes</taxon>
    </lineage>
</organism>
<dbReference type="GO" id="GO:0005886">
    <property type="term" value="C:plasma membrane"/>
    <property type="evidence" value="ECO:0007669"/>
    <property type="project" value="UniProtKB-SubCell"/>
</dbReference>
<reference evidence="8" key="1">
    <citation type="submission" date="2019-03" db="EMBL/GenBank/DDBJ databases">
        <authorList>
            <person name="Danneels B."/>
        </authorList>
    </citation>
    <scope>NUCLEOTIDE SEQUENCE</scope>
</reference>
<keyword evidence="3" id="KW-0997">Cell inner membrane</keyword>
<feature type="transmembrane region" description="Helical" evidence="7">
    <location>
        <begin position="51"/>
        <end position="69"/>
    </location>
</feature>
<keyword evidence="4 7" id="KW-0812">Transmembrane</keyword>
<keyword evidence="6 7" id="KW-0472">Membrane</keyword>
<dbReference type="PANTHER" id="PTHR30462">
    <property type="entry name" value="INTERMEMBRANE TRANSPORT PROTEIN PQIB-RELATED"/>
    <property type="match status" value="1"/>
</dbReference>
<dbReference type="EMBL" id="CAADID010000025">
    <property type="protein sequence ID" value="VFR75582.1"/>
    <property type="molecule type" value="Genomic_DNA"/>
</dbReference>
<evidence type="ECO:0000256" key="1">
    <source>
        <dbReference type="ARBA" id="ARBA00004533"/>
    </source>
</evidence>
<evidence type="ECO:0000256" key="2">
    <source>
        <dbReference type="ARBA" id="ARBA00022475"/>
    </source>
</evidence>
<feature type="transmembrane region" description="Helical" evidence="7">
    <location>
        <begin position="180"/>
        <end position="197"/>
    </location>
</feature>
<comment type="subcellular location">
    <subcellularLocation>
        <location evidence="1">Cell inner membrane</location>
    </subcellularLocation>
</comment>
<dbReference type="AlphaFoldDB" id="A0A484R5H6"/>
<dbReference type="PANTHER" id="PTHR30462:SF3">
    <property type="entry name" value="INTERMEMBRANE TRANSPORT PROTEIN PQIA"/>
    <property type="match status" value="1"/>
</dbReference>
<evidence type="ECO:0000256" key="4">
    <source>
        <dbReference type="ARBA" id="ARBA00022692"/>
    </source>
</evidence>